<reference evidence="1 2" key="1">
    <citation type="submission" date="2019-02" db="EMBL/GenBank/DDBJ databases">
        <title>Deep-cultivation of Planctomycetes and their phenomic and genomic characterization uncovers novel biology.</title>
        <authorList>
            <person name="Wiegand S."/>
            <person name="Jogler M."/>
            <person name="Boedeker C."/>
            <person name="Pinto D."/>
            <person name="Vollmers J."/>
            <person name="Rivas-Marin E."/>
            <person name="Kohn T."/>
            <person name="Peeters S.H."/>
            <person name="Heuer A."/>
            <person name="Rast P."/>
            <person name="Oberbeckmann S."/>
            <person name="Bunk B."/>
            <person name="Jeske O."/>
            <person name="Meyerdierks A."/>
            <person name="Storesund J.E."/>
            <person name="Kallscheuer N."/>
            <person name="Luecker S."/>
            <person name="Lage O.M."/>
            <person name="Pohl T."/>
            <person name="Merkel B.J."/>
            <person name="Hornburger P."/>
            <person name="Mueller R.-W."/>
            <person name="Bruemmer F."/>
            <person name="Labrenz M."/>
            <person name="Spormann A.M."/>
            <person name="Op Den Camp H."/>
            <person name="Overmann J."/>
            <person name="Amann R."/>
            <person name="Jetten M.S.M."/>
            <person name="Mascher T."/>
            <person name="Medema M.H."/>
            <person name="Devos D.P."/>
            <person name="Kaster A.-K."/>
            <person name="Ovreas L."/>
            <person name="Rohde M."/>
            <person name="Galperin M.Y."/>
            <person name="Jogler C."/>
        </authorList>
    </citation>
    <scope>NUCLEOTIDE SEQUENCE [LARGE SCALE GENOMIC DNA]</scope>
    <source>
        <strain evidence="1 2">KOR42</strain>
    </source>
</reference>
<gene>
    <name evidence="1" type="ORF">KOR42_46780</name>
</gene>
<evidence type="ECO:0000313" key="2">
    <source>
        <dbReference type="Proteomes" id="UP000317243"/>
    </source>
</evidence>
<evidence type="ECO:0000313" key="1">
    <source>
        <dbReference type="EMBL" id="TWT42628.1"/>
    </source>
</evidence>
<comment type="caution">
    <text evidence="1">The sequence shown here is derived from an EMBL/GenBank/DDBJ whole genome shotgun (WGS) entry which is preliminary data.</text>
</comment>
<dbReference type="EMBL" id="SIHI01000039">
    <property type="protein sequence ID" value="TWT42628.1"/>
    <property type="molecule type" value="Genomic_DNA"/>
</dbReference>
<protein>
    <submittedName>
        <fullName evidence="1">Uncharacterized protein</fullName>
    </submittedName>
</protein>
<accession>A0A5C5VVL3</accession>
<proteinExistence type="predicted"/>
<name>A0A5C5VVL3_9PLAN</name>
<dbReference type="Proteomes" id="UP000317243">
    <property type="component" value="Unassembled WGS sequence"/>
</dbReference>
<sequence length="336" mass="40010">MVEMLDGLEMWSTRDIADEFDFGVERKKNSPLYQKLLEIQSNATHSSRLVILFGGTPTDESERDTFDQAKCDWEDNWSKRSDYKLENDDKTKHWWHLLTEEEQVYLNEEYKRVCVIHYESLDDDREDPLAIEFRYGFNPAREQLKTEIAKRPKVESFEVIEHGLVEIDFDCRRREEESDHEAFVIGEGDTPGEAIDEIMREFKDRDTDKAEYEERHGQLDKEMSNSLFPLIDYFDLSARLKEHFGERAIPLWLGQYFDWSLEDEPSGVAKTLKEAGFDQEPVEPNREDFDTEAEFKVAFEEFEQRWGVWDETEHSPEYKYCICLRFRVVSRGRQEQ</sequence>
<dbReference type="RefSeq" id="WP_146512012.1">
    <property type="nucleotide sequence ID" value="NZ_SIHI01000039.1"/>
</dbReference>
<dbReference type="OrthoDB" id="9843914at2"/>
<organism evidence="1 2">
    <name type="scientific">Thalassoglobus neptunius</name>
    <dbReference type="NCBI Taxonomy" id="1938619"/>
    <lineage>
        <taxon>Bacteria</taxon>
        <taxon>Pseudomonadati</taxon>
        <taxon>Planctomycetota</taxon>
        <taxon>Planctomycetia</taxon>
        <taxon>Planctomycetales</taxon>
        <taxon>Planctomycetaceae</taxon>
        <taxon>Thalassoglobus</taxon>
    </lineage>
</organism>
<dbReference type="AlphaFoldDB" id="A0A5C5VVL3"/>
<keyword evidence="2" id="KW-1185">Reference proteome</keyword>